<evidence type="ECO:0000256" key="1">
    <source>
        <dbReference type="SAM" id="Phobius"/>
    </source>
</evidence>
<feature type="transmembrane region" description="Helical" evidence="1">
    <location>
        <begin position="185"/>
        <end position="206"/>
    </location>
</feature>
<keyword evidence="1" id="KW-1133">Transmembrane helix</keyword>
<feature type="transmembrane region" description="Helical" evidence="1">
    <location>
        <begin position="218"/>
        <end position="242"/>
    </location>
</feature>
<evidence type="ECO:0000313" key="2">
    <source>
        <dbReference type="EMBL" id="PRX39023.1"/>
    </source>
</evidence>
<dbReference type="OrthoDB" id="2373063at2"/>
<evidence type="ECO:0000313" key="3">
    <source>
        <dbReference type="Proteomes" id="UP000237797"/>
    </source>
</evidence>
<proteinExistence type="predicted"/>
<dbReference type="Proteomes" id="UP000237797">
    <property type="component" value="Unassembled WGS sequence"/>
</dbReference>
<reference evidence="2 3" key="1">
    <citation type="submission" date="2018-03" db="EMBL/GenBank/DDBJ databases">
        <title>Genomic Encyclopedia of Archaeal and Bacterial Type Strains, Phase II (KMG-II): from individual species to whole genera.</title>
        <authorList>
            <person name="Goeker M."/>
        </authorList>
    </citation>
    <scope>NUCLEOTIDE SEQUENCE [LARGE SCALE GENOMIC DNA]</scope>
    <source>
        <strain evidence="2 3">DSM 44946</strain>
    </source>
</reference>
<keyword evidence="1" id="KW-0812">Transmembrane</keyword>
<feature type="transmembrane region" description="Helical" evidence="1">
    <location>
        <begin position="28"/>
        <end position="49"/>
    </location>
</feature>
<feature type="transmembrane region" description="Helical" evidence="1">
    <location>
        <begin position="105"/>
        <end position="132"/>
    </location>
</feature>
<comment type="caution">
    <text evidence="2">The sequence shown here is derived from an EMBL/GenBank/DDBJ whole genome shotgun (WGS) entry which is preliminary data.</text>
</comment>
<accession>A0A2T0LAZ2</accession>
<keyword evidence="1" id="KW-0472">Membrane</keyword>
<dbReference type="AlphaFoldDB" id="A0A2T0LAZ2"/>
<dbReference type="EMBL" id="PVNE01000031">
    <property type="protein sequence ID" value="PRX39023.1"/>
    <property type="molecule type" value="Genomic_DNA"/>
</dbReference>
<feature type="transmembrane region" description="Helical" evidence="1">
    <location>
        <begin position="152"/>
        <end position="173"/>
    </location>
</feature>
<feature type="transmembrane region" description="Helical" evidence="1">
    <location>
        <begin position="55"/>
        <end position="74"/>
    </location>
</feature>
<protein>
    <submittedName>
        <fullName evidence="2">ABC-2 type transport system permease protein</fullName>
    </submittedName>
</protein>
<dbReference type="Pfam" id="PF12679">
    <property type="entry name" value="ABC2_membrane_2"/>
    <property type="match status" value="1"/>
</dbReference>
<keyword evidence="3" id="KW-1185">Reference proteome</keyword>
<sequence>MAAQSNFWALVKHDFKRRKRRNMQIPKGWWLAYAGGALAVLLTLTTYAALHGHTYLGPVWFTTFGLPFLSFGMATSLTASEWKNGTAGWWLTLPFSRLRLVTSKFVAALLRSVLIFAVVYCILALFGLYTMALVGPFDPHSAASYLLTGLKWNALLFSVCPFVTAFGILFCVLGESRAKPAIPLMWILFSGLWWLLFAHGGVYLHVQTAGMPNLSVSPFLFIPIVVSWLLAYGLIRLAAYLLNRHLAM</sequence>
<organism evidence="2 3">
    <name type="scientific">Planifilum fimeticola</name>
    <dbReference type="NCBI Taxonomy" id="201975"/>
    <lineage>
        <taxon>Bacteria</taxon>
        <taxon>Bacillati</taxon>
        <taxon>Bacillota</taxon>
        <taxon>Bacilli</taxon>
        <taxon>Bacillales</taxon>
        <taxon>Thermoactinomycetaceae</taxon>
        <taxon>Planifilum</taxon>
    </lineage>
</organism>
<gene>
    <name evidence="2" type="ORF">CLV97_13123</name>
</gene>
<dbReference type="RefSeq" id="WP_106346426.1">
    <property type="nucleotide sequence ID" value="NZ_PVNE01000031.1"/>
</dbReference>
<name>A0A2T0LAZ2_9BACL</name>